<dbReference type="PANTHER" id="PTHR10426">
    <property type="entry name" value="STRICTOSIDINE SYNTHASE-RELATED"/>
    <property type="match status" value="1"/>
</dbReference>
<keyword evidence="5" id="KW-0732">Signal</keyword>
<feature type="signal peptide" evidence="5">
    <location>
        <begin position="1"/>
        <end position="24"/>
    </location>
</feature>
<dbReference type="PANTHER" id="PTHR10426:SF86">
    <property type="entry name" value="PROTEIN STRICTOSIDINE SYNTHASE-LIKE 10-LIKE"/>
    <property type="match status" value="1"/>
</dbReference>
<dbReference type="GO" id="GO:0016829">
    <property type="term" value="F:lyase activity"/>
    <property type="evidence" value="ECO:0007669"/>
    <property type="project" value="UniProtKB-KW"/>
</dbReference>
<keyword evidence="7" id="KW-0456">Lyase</keyword>
<dbReference type="Pfam" id="PF03088">
    <property type="entry name" value="Str_synth"/>
    <property type="match status" value="1"/>
</dbReference>
<sequence>MKLYFLSLLFFFSLILASSTPASAFFVVNLTNYHQIELPKSVVGPESIAFDCRGKGPYVGVSDGRILKWQGPCRGWTEPRKICDGSTDNTTEPICGRPLGLKFNPKTCELYIADAYFGLLKIGRNGGRPQQLATSLNGVPFRFLNALDIDSQSGIVYFTDTSTVYQRRLWPLSIATGDKTGRLLQYDPCTKKVTVLLDNLAFANGVALSEDSSFLLVAESATFKIFKLWLRGPKAYDVKLFTQLKRPADNIKRTNGGEFWAALNSLRGLQGNQTSPSLWLTKDPVGVKFDEQGNVMEVLDGEGGPTLESISEVEEHNGKLWIGSVVKSYVGVIKS</sequence>
<comment type="similarity">
    <text evidence="2">Belongs to the strictosidine synthase family.</text>
</comment>
<protein>
    <submittedName>
        <fullName evidence="7">Putative strictosidine synthase transcription factor WD40-like family</fullName>
        <ecNumber evidence="7">4.3.3.2</ecNumber>
    </submittedName>
</protein>
<dbReference type="InterPro" id="IPR018119">
    <property type="entry name" value="Strictosidine_synth_cons-reg"/>
</dbReference>
<feature type="domain" description="Strictosidine synthase conserved region" evidence="6">
    <location>
        <begin position="145"/>
        <end position="232"/>
    </location>
</feature>
<keyword evidence="4" id="KW-0325">Glycoprotein</keyword>
<organism evidence="7 8">
    <name type="scientific">Rosa chinensis</name>
    <name type="common">China rose</name>
    <dbReference type="NCBI Taxonomy" id="74649"/>
    <lineage>
        <taxon>Eukaryota</taxon>
        <taxon>Viridiplantae</taxon>
        <taxon>Streptophyta</taxon>
        <taxon>Embryophyta</taxon>
        <taxon>Tracheophyta</taxon>
        <taxon>Spermatophyta</taxon>
        <taxon>Magnoliopsida</taxon>
        <taxon>eudicotyledons</taxon>
        <taxon>Gunneridae</taxon>
        <taxon>Pentapetalae</taxon>
        <taxon>rosids</taxon>
        <taxon>fabids</taxon>
        <taxon>Rosales</taxon>
        <taxon>Rosaceae</taxon>
        <taxon>Rosoideae</taxon>
        <taxon>Rosoideae incertae sedis</taxon>
        <taxon>Rosa</taxon>
    </lineage>
</organism>
<dbReference type="SUPFAM" id="SSF63829">
    <property type="entry name" value="Calcium-dependent phosphotriesterase"/>
    <property type="match status" value="1"/>
</dbReference>
<dbReference type="GO" id="GO:0016787">
    <property type="term" value="F:hydrolase activity"/>
    <property type="evidence" value="ECO:0007669"/>
    <property type="project" value="TreeGrafter"/>
</dbReference>
<evidence type="ECO:0000313" key="7">
    <source>
        <dbReference type="EMBL" id="PRQ40503.1"/>
    </source>
</evidence>
<name>A0A2P6R241_ROSCH</name>
<dbReference type="Gramene" id="PRQ40503">
    <property type="protein sequence ID" value="PRQ40503"/>
    <property type="gene ID" value="RchiOBHm_Chr4g0436711"/>
</dbReference>
<dbReference type="InterPro" id="IPR011042">
    <property type="entry name" value="6-blade_b-propeller_TolB-like"/>
</dbReference>
<dbReference type="Gene3D" id="2.120.10.30">
    <property type="entry name" value="TolB, C-terminal domain"/>
    <property type="match status" value="1"/>
</dbReference>
<keyword evidence="8" id="KW-1185">Reference proteome</keyword>
<evidence type="ECO:0000256" key="3">
    <source>
        <dbReference type="ARBA" id="ARBA00022554"/>
    </source>
</evidence>
<dbReference type="GO" id="GO:0012505">
    <property type="term" value="C:endomembrane system"/>
    <property type="evidence" value="ECO:0007669"/>
    <property type="project" value="TreeGrafter"/>
</dbReference>
<evidence type="ECO:0000256" key="1">
    <source>
        <dbReference type="ARBA" id="ARBA00004116"/>
    </source>
</evidence>
<dbReference type="AlphaFoldDB" id="A0A2P6R241"/>
<gene>
    <name evidence="7" type="ORF">RchiOBHm_Chr4g0436711</name>
</gene>
<dbReference type="GO" id="GO:0005773">
    <property type="term" value="C:vacuole"/>
    <property type="evidence" value="ECO:0007669"/>
    <property type="project" value="UniProtKB-SubCell"/>
</dbReference>
<dbReference type="STRING" id="74649.A0A2P6R241"/>
<dbReference type="OMA" id="APFNFVN"/>
<evidence type="ECO:0000313" key="8">
    <source>
        <dbReference type="Proteomes" id="UP000238479"/>
    </source>
</evidence>
<accession>A0A2P6R241</accession>
<dbReference type="Proteomes" id="UP000238479">
    <property type="component" value="Chromosome 4"/>
</dbReference>
<feature type="chain" id="PRO_5015164108" evidence="5">
    <location>
        <begin position="25"/>
        <end position="335"/>
    </location>
</feature>
<reference evidence="7 8" key="1">
    <citation type="journal article" date="2018" name="Nat. Genet.">
        <title>The Rosa genome provides new insights in the design of modern roses.</title>
        <authorList>
            <person name="Bendahmane M."/>
        </authorList>
    </citation>
    <scope>NUCLEOTIDE SEQUENCE [LARGE SCALE GENOMIC DNA]</scope>
    <source>
        <strain evidence="8">cv. Old Blush</strain>
    </source>
</reference>
<comment type="caution">
    <text evidence="7">The sequence shown here is derived from an EMBL/GenBank/DDBJ whole genome shotgun (WGS) entry which is preliminary data.</text>
</comment>
<dbReference type="EC" id="4.3.3.2" evidence="7"/>
<proteinExistence type="inferred from homology"/>
<evidence type="ECO:0000259" key="6">
    <source>
        <dbReference type="Pfam" id="PF03088"/>
    </source>
</evidence>
<comment type="subcellular location">
    <subcellularLocation>
        <location evidence="1">Vacuole</location>
    </subcellularLocation>
</comment>
<keyword evidence="3" id="KW-0926">Vacuole</keyword>
<dbReference type="Pfam" id="PF20067">
    <property type="entry name" value="SSL_N"/>
    <property type="match status" value="1"/>
</dbReference>
<evidence type="ECO:0000256" key="2">
    <source>
        <dbReference type="ARBA" id="ARBA00009191"/>
    </source>
</evidence>
<evidence type="ECO:0000256" key="5">
    <source>
        <dbReference type="SAM" id="SignalP"/>
    </source>
</evidence>
<evidence type="ECO:0000256" key="4">
    <source>
        <dbReference type="ARBA" id="ARBA00023180"/>
    </source>
</evidence>
<dbReference type="EMBL" id="PDCK01000042">
    <property type="protein sequence ID" value="PRQ40503.1"/>
    <property type="molecule type" value="Genomic_DNA"/>
</dbReference>